<dbReference type="AlphaFoldDB" id="A0A820DNG5"/>
<gene>
    <name evidence="1" type="ORF">OXD698_LOCUS42609</name>
</gene>
<proteinExistence type="predicted"/>
<accession>A0A820DNG5</accession>
<dbReference type="EMBL" id="CAJOAZ010011306">
    <property type="protein sequence ID" value="CAF4235013.1"/>
    <property type="molecule type" value="Genomic_DNA"/>
</dbReference>
<dbReference type="Proteomes" id="UP000663844">
    <property type="component" value="Unassembled WGS sequence"/>
</dbReference>
<organism evidence="1 2">
    <name type="scientific">Adineta steineri</name>
    <dbReference type="NCBI Taxonomy" id="433720"/>
    <lineage>
        <taxon>Eukaryota</taxon>
        <taxon>Metazoa</taxon>
        <taxon>Spiralia</taxon>
        <taxon>Gnathifera</taxon>
        <taxon>Rotifera</taxon>
        <taxon>Eurotatoria</taxon>
        <taxon>Bdelloidea</taxon>
        <taxon>Adinetida</taxon>
        <taxon>Adinetidae</taxon>
        <taxon>Adineta</taxon>
    </lineage>
</organism>
<protein>
    <submittedName>
        <fullName evidence="1">Uncharacterized protein</fullName>
    </submittedName>
</protein>
<evidence type="ECO:0000313" key="1">
    <source>
        <dbReference type="EMBL" id="CAF4235013.1"/>
    </source>
</evidence>
<reference evidence="1" key="1">
    <citation type="submission" date="2021-02" db="EMBL/GenBank/DDBJ databases">
        <authorList>
            <person name="Nowell W R."/>
        </authorList>
    </citation>
    <scope>NUCLEOTIDE SEQUENCE</scope>
</reference>
<feature type="non-terminal residue" evidence="1">
    <location>
        <position position="1"/>
    </location>
</feature>
<evidence type="ECO:0000313" key="2">
    <source>
        <dbReference type="Proteomes" id="UP000663844"/>
    </source>
</evidence>
<name>A0A820DNG5_9BILA</name>
<sequence length="150" mass="16927">MDFCEKEIILMKIKFLFLILAFGKSKILRMVTKELDTICNHIPNNFESSCSINGEVHSKPYYHDATTAGMIAAAKSTKFFVIDEAEFNIDEKNNNINRSLLDPSDQDVSLLELGEFSSIEAPNLYSTISHDHTYSINSLSCVQLGWGVRK</sequence>
<comment type="caution">
    <text evidence="1">The sequence shown here is derived from an EMBL/GenBank/DDBJ whole genome shotgun (WGS) entry which is preliminary data.</text>
</comment>